<evidence type="ECO:0000256" key="1">
    <source>
        <dbReference type="SAM" id="MobiDB-lite"/>
    </source>
</evidence>
<dbReference type="Proteomes" id="UP001159641">
    <property type="component" value="Unassembled WGS sequence"/>
</dbReference>
<dbReference type="EMBL" id="JAIQCJ010002240">
    <property type="protein sequence ID" value="KAJ8778784.1"/>
    <property type="molecule type" value="Genomic_DNA"/>
</dbReference>
<organism evidence="2 3">
    <name type="scientific">Eschrichtius robustus</name>
    <name type="common">California gray whale</name>
    <name type="synonym">Eschrichtius gibbosus</name>
    <dbReference type="NCBI Taxonomy" id="9764"/>
    <lineage>
        <taxon>Eukaryota</taxon>
        <taxon>Metazoa</taxon>
        <taxon>Chordata</taxon>
        <taxon>Craniata</taxon>
        <taxon>Vertebrata</taxon>
        <taxon>Euteleostomi</taxon>
        <taxon>Mammalia</taxon>
        <taxon>Eutheria</taxon>
        <taxon>Laurasiatheria</taxon>
        <taxon>Artiodactyla</taxon>
        <taxon>Whippomorpha</taxon>
        <taxon>Cetacea</taxon>
        <taxon>Mysticeti</taxon>
        <taxon>Eschrichtiidae</taxon>
        <taxon>Eschrichtius</taxon>
    </lineage>
</organism>
<gene>
    <name evidence="2" type="ORF">J1605_013461</name>
</gene>
<reference evidence="2 3" key="1">
    <citation type="submission" date="2022-11" db="EMBL/GenBank/DDBJ databases">
        <title>Whole genome sequence of Eschrichtius robustus ER-17-0199.</title>
        <authorList>
            <person name="Bruniche-Olsen A."/>
            <person name="Black A.N."/>
            <person name="Fields C.J."/>
            <person name="Walden K."/>
            <person name="Dewoody J.A."/>
        </authorList>
    </citation>
    <scope>NUCLEOTIDE SEQUENCE [LARGE SCALE GENOMIC DNA]</scope>
    <source>
        <strain evidence="2">ER-17-0199</strain>
        <tissue evidence="2">Blubber</tissue>
    </source>
</reference>
<evidence type="ECO:0000313" key="2">
    <source>
        <dbReference type="EMBL" id="KAJ8778784.1"/>
    </source>
</evidence>
<comment type="caution">
    <text evidence="2">The sequence shown here is derived from an EMBL/GenBank/DDBJ whole genome shotgun (WGS) entry which is preliminary data.</text>
</comment>
<accession>A0AB34GGL4</accession>
<feature type="compositionally biased region" description="Gly residues" evidence="1">
    <location>
        <begin position="82"/>
        <end position="91"/>
    </location>
</feature>
<protein>
    <submittedName>
        <fullName evidence="2">Uncharacterized protein</fullName>
    </submittedName>
</protein>
<evidence type="ECO:0000313" key="3">
    <source>
        <dbReference type="Proteomes" id="UP001159641"/>
    </source>
</evidence>
<proteinExistence type="predicted"/>
<sequence length="195" mass="20953">MVTRLSVHPTEILICLATFAKDSRPAGPGQLKLEKDVLFGELKQALVCLLAVDEEERHWSVPERTLVPNGSSPASRDRQHPVGGGVRGGLGCGHHSSSEASALHKLLESLEDAMPTASLLYVPQAMFSLPFKGHHLQEIITGPTNMPVSTQKDAPGWQDLGARLLGVSLPCTRLLWLPGAKVSPHDCTGWLFSAA</sequence>
<dbReference type="AlphaFoldDB" id="A0AB34GGL4"/>
<keyword evidence="3" id="KW-1185">Reference proteome</keyword>
<feature type="region of interest" description="Disordered" evidence="1">
    <location>
        <begin position="64"/>
        <end position="91"/>
    </location>
</feature>
<name>A0AB34GGL4_ESCRO</name>